<feature type="transmembrane region" description="Helical" evidence="2">
    <location>
        <begin position="52"/>
        <end position="73"/>
    </location>
</feature>
<keyword evidence="2" id="KW-0472">Membrane</keyword>
<sequence>MFEDGSFETGWPAHHSGSSASAYLHVWSPILRKAERGRPRRPRNAPAVRHVAKTYGIGMVLGCVGVSLVKRVLRRIPFVGRVTAPVLAFVPTSVVGMLVGAGVTFGLERSDVDLRKAGQALCEGVSAAVEKLPTITDHLPELEASSQAGARKLADMVSSSVDMVSSGVSTAVSSVERELHTAPRPADLGTRQLHS</sequence>
<keyword evidence="2" id="KW-0812">Transmembrane</keyword>
<organism evidence="3">
    <name type="scientific">Chlamydomonas euryale</name>
    <dbReference type="NCBI Taxonomy" id="1486919"/>
    <lineage>
        <taxon>Eukaryota</taxon>
        <taxon>Viridiplantae</taxon>
        <taxon>Chlorophyta</taxon>
        <taxon>core chlorophytes</taxon>
        <taxon>Chlorophyceae</taxon>
        <taxon>CS clade</taxon>
        <taxon>Chlamydomonadales</taxon>
        <taxon>Chlamydomonadaceae</taxon>
        <taxon>Chlamydomonas</taxon>
    </lineage>
</organism>
<feature type="transmembrane region" description="Helical" evidence="2">
    <location>
        <begin position="85"/>
        <end position="107"/>
    </location>
</feature>
<protein>
    <submittedName>
        <fullName evidence="3">Uncharacterized protein</fullName>
    </submittedName>
</protein>
<dbReference type="EMBL" id="HBEC01026775">
    <property type="protein sequence ID" value="CAD8294036.1"/>
    <property type="molecule type" value="Transcribed_RNA"/>
</dbReference>
<keyword evidence="2" id="KW-1133">Transmembrane helix</keyword>
<evidence type="ECO:0000256" key="2">
    <source>
        <dbReference type="SAM" id="Phobius"/>
    </source>
</evidence>
<name>A0A7R9YYY3_9CHLO</name>
<gene>
    <name evidence="3" type="ORF">CEUR00632_LOCUS12327</name>
</gene>
<evidence type="ECO:0000313" key="3">
    <source>
        <dbReference type="EMBL" id="CAD8294036.1"/>
    </source>
</evidence>
<reference evidence="3" key="1">
    <citation type="submission" date="2021-01" db="EMBL/GenBank/DDBJ databases">
        <authorList>
            <person name="Corre E."/>
            <person name="Pelletier E."/>
            <person name="Niang G."/>
            <person name="Scheremetjew M."/>
            <person name="Finn R."/>
            <person name="Kale V."/>
            <person name="Holt S."/>
            <person name="Cochrane G."/>
            <person name="Meng A."/>
            <person name="Brown T."/>
            <person name="Cohen L."/>
        </authorList>
    </citation>
    <scope>NUCLEOTIDE SEQUENCE</scope>
    <source>
        <strain evidence="3">CCMP219</strain>
    </source>
</reference>
<feature type="region of interest" description="Disordered" evidence="1">
    <location>
        <begin position="174"/>
        <end position="195"/>
    </location>
</feature>
<evidence type="ECO:0000256" key="1">
    <source>
        <dbReference type="SAM" id="MobiDB-lite"/>
    </source>
</evidence>
<dbReference type="AlphaFoldDB" id="A0A7R9YYY3"/>
<accession>A0A7R9YYY3</accession>
<proteinExistence type="predicted"/>